<evidence type="ECO:0000313" key="7">
    <source>
        <dbReference type="EMBL" id="MBB6480029.1"/>
    </source>
</evidence>
<dbReference type="GO" id="GO:0050613">
    <property type="term" value="F:Delta14-sterol reductase activity"/>
    <property type="evidence" value="ECO:0007669"/>
    <property type="project" value="UniProtKB-EC"/>
</dbReference>
<evidence type="ECO:0000256" key="3">
    <source>
        <dbReference type="ARBA" id="ARBA00022692"/>
    </source>
</evidence>
<gene>
    <name evidence="7" type="ORF">HNR50_001687</name>
</gene>
<keyword evidence="3 6" id="KW-0812">Transmembrane</keyword>
<dbReference type="InterPro" id="IPR001171">
    <property type="entry name" value="ERG24_DHCR-like"/>
</dbReference>
<keyword evidence="5 6" id="KW-0472">Membrane</keyword>
<comment type="subcellular location">
    <subcellularLocation>
        <location evidence="1">Membrane</location>
        <topology evidence="1">Multi-pass membrane protein</topology>
    </subcellularLocation>
</comment>
<protein>
    <submittedName>
        <fullName evidence="7">Delta14-sterol reductase</fullName>
        <ecNumber evidence="7">1.3.1.70</ecNumber>
    </submittedName>
</protein>
<feature type="transmembrane region" description="Helical" evidence="6">
    <location>
        <begin position="199"/>
        <end position="217"/>
    </location>
</feature>
<dbReference type="AlphaFoldDB" id="A0A841RAT1"/>
<feature type="transmembrane region" description="Helical" evidence="6">
    <location>
        <begin position="229"/>
        <end position="248"/>
    </location>
</feature>
<keyword evidence="4 6" id="KW-1133">Transmembrane helix</keyword>
<dbReference type="PANTHER" id="PTHR21257:SF52">
    <property type="entry name" value="DELTA(14)-STEROL REDUCTASE TM7SF2"/>
    <property type="match status" value="1"/>
</dbReference>
<comment type="similarity">
    <text evidence="2">Belongs to the ERG4/ERG24 family.</text>
</comment>
<keyword evidence="7" id="KW-0560">Oxidoreductase</keyword>
<evidence type="ECO:0000256" key="1">
    <source>
        <dbReference type="ARBA" id="ARBA00004141"/>
    </source>
</evidence>
<dbReference type="PANTHER" id="PTHR21257">
    <property type="entry name" value="DELTA(14)-STEROL REDUCTASE"/>
    <property type="match status" value="1"/>
</dbReference>
<evidence type="ECO:0000256" key="4">
    <source>
        <dbReference type="ARBA" id="ARBA00022989"/>
    </source>
</evidence>
<dbReference type="GO" id="GO:0016126">
    <property type="term" value="P:sterol biosynthetic process"/>
    <property type="evidence" value="ECO:0007669"/>
    <property type="project" value="InterPro"/>
</dbReference>
<feature type="transmembrane region" description="Helical" evidence="6">
    <location>
        <begin position="12"/>
        <end position="31"/>
    </location>
</feature>
<proteinExistence type="inferred from homology"/>
<feature type="transmembrane region" description="Helical" evidence="6">
    <location>
        <begin position="52"/>
        <end position="73"/>
    </location>
</feature>
<organism evidence="7 8">
    <name type="scientific">Spirochaeta isovalerica</name>
    <dbReference type="NCBI Taxonomy" id="150"/>
    <lineage>
        <taxon>Bacteria</taxon>
        <taxon>Pseudomonadati</taxon>
        <taxon>Spirochaetota</taxon>
        <taxon>Spirochaetia</taxon>
        <taxon>Spirochaetales</taxon>
        <taxon>Spirochaetaceae</taxon>
        <taxon>Spirochaeta</taxon>
    </lineage>
</organism>
<feature type="transmembrane region" description="Helical" evidence="6">
    <location>
        <begin position="159"/>
        <end position="178"/>
    </location>
</feature>
<evidence type="ECO:0000256" key="2">
    <source>
        <dbReference type="ARBA" id="ARBA00005402"/>
    </source>
</evidence>
<name>A0A841RAT1_9SPIO</name>
<reference evidence="7 8" key="1">
    <citation type="submission" date="2020-08" db="EMBL/GenBank/DDBJ databases">
        <title>Genomic Encyclopedia of Type Strains, Phase IV (KMG-IV): sequencing the most valuable type-strain genomes for metagenomic binning, comparative biology and taxonomic classification.</title>
        <authorList>
            <person name="Goeker M."/>
        </authorList>
    </citation>
    <scope>NUCLEOTIDE SEQUENCE [LARGE SCALE GENOMIC DNA]</scope>
    <source>
        <strain evidence="7 8">DSM 2461</strain>
    </source>
</reference>
<dbReference type="Gene3D" id="1.20.120.1630">
    <property type="match status" value="1"/>
</dbReference>
<dbReference type="GO" id="GO:0016020">
    <property type="term" value="C:membrane"/>
    <property type="evidence" value="ECO:0007669"/>
    <property type="project" value="UniProtKB-SubCell"/>
</dbReference>
<dbReference type="Pfam" id="PF01222">
    <property type="entry name" value="ERG4_ERG24"/>
    <property type="match status" value="1"/>
</dbReference>
<sequence length="360" mass="41103">MTNAIAGFMTPLGIYLIITLLHLIVPARKVTGYVTDEKTGEKMKYYLNGRRVLIISILLWAGAGLLKSELFSWLYTVRFYSLAGALTIGIIFSLYIVLSAPFSGKSFFADFYFGRLKNPQFFKGRIDAKMWLYMVGAIMLELNALSSAAYHYMKYGSQSSPGIFISAALISWFVFEYLTFEEVHLYTYDFFAERTGFKLGWGCLAFYPFFYPIALWATAALPAPGTNTLLSILYILIFFGGWTLARGANMQKFYFKTRPGKSFLGIKPETLSDGEKTLLVNGYWGLSRHINYLGEILMAAGIILSVGYPANPLPWLYPLYYVALLFPRQMADDRRCSQKYGPLWDEYESRVKYRIIPFLY</sequence>
<feature type="transmembrane region" description="Helical" evidence="6">
    <location>
        <begin position="79"/>
        <end position="98"/>
    </location>
</feature>
<evidence type="ECO:0000256" key="6">
    <source>
        <dbReference type="SAM" id="Phobius"/>
    </source>
</evidence>
<dbReference type="EMBL" id="JACHGJ010000002">
    <property type="protein sequence ID" value="MBB6480029.1"/>
    <property type="molecule type" value="Genomic_DNA"/>
</dbReference>
<feature type="transmembrane region" description="Helical" evidence="6">
    <location>
        <begin position="131"/>
        <end position="153"/>
    </location>
</feature>
<evidence type="ECO:0000256" key="5">
    <source>
        <dbReference type="ARBA" id="ARBA00023136"/>
    </source>
</evidence>
<comment type="caution">
    <text evidence="7">The sequence shown here is derived from an EMBL/GenBank/DDBJ whole genome shotgun (WGS) entry which is preliminary data.</text>
</comment>
<dbReference type="Proteomes" id="UP000587760">
    <property type="component" value="Unassembled WGS sequence"/>
</dbReference>
<dbReference type="RefSeq" id="WP_184745794.1">
    <property type="nucleotide sequence ID" value="NZ_JACHGJ010000002.1"/>
</dbReference>
<evidence type="ECO:0000313" key="8">
    <source>
        <dbReference type="Proteomes" id="UP000587760"/>
    </source>
</evidence>
<keyword evidence="8" id="KW-1185">Reference proteome</keyword>
<accession>A0A841RAT1</accession>
<dbReference type="EC" id="1.3.1.70" evidence="7"/>